<dbReference type="Proteomes" id="UP001055439">
    <property type="component" value="Chromosome 8"/>
</dbReference>
<evidence type="ECO:0000256" key="9">
    <source>
        <dbReference type="ARBA" id="ARBA00022771"/>
    </source>
</evidence>
<dbReference type="InterPro" id="IPR036420">
    <property type="entry name" value="BRCT_dom_sf"/>
</dbReference>
<evidence type="ECO:0000256" key="11">
    <source>
        <dbReference type="ARBA" id="ARBA00023027"/>
    </source>
</evidence>
<evidence type="ECO:0000256" key="2">
    <source>
        <dbReference type="ARBA" id="ARBA00000459"/>
    </source>
</evidence>
<dbReference type="SMART" id="SM00773">
    <property type="entry name" value="WGR"/>
    <property type="match status" value="1"/>
</dbReference>
<feature type="domain" description="PARP alpha-helical" evidence="19">
    <location>
        <begin position="580"/>
        <end position="708"/>
    </location>
</feature>
<evidence type="ECO:0000256" key="10">
    <source>
        <dbReference type="ARBA" id="ARBA00022833"/>
    </source>
</evidence>
<keyword evidence="11 15" id="KW-0520">NAD</keyword>
<dbReference type="CDD" id="cd17747">
    <property type="entry name" value="BRCT_PARP1"/>
    <property type="match status" value="1"/>
</dbReference>
<comment type="catalytic activity">
    <reaction evidence="2">
        <text>L-glutamyl-[protein] + NAD(+) = 5-O-(ADP-D-ribosyl)-L-glutamyl-[protein] + nicotinamide</text>
        <dbReference type="Rhea" id="RHEA:58224"/>
        <dbReference type="Rhea" id="RHEA-COMP:10208"/>
        <dbReference type="Rhea" id="RHEA-COMP:15089"/>
        <dbReference type="ChEBI" id="CHEBI:17154"/>
        <dbReference type="ChEBI" id="CHEBI:29973"/>
        <dbReference type="ChEBI" id="CHEBI:57540"/>
        <dbReference type="ChEBI" id="CHEBI:142540"/>
    </reaction>
</comment>
<comment type="catalytic activity">
    <reaction evidence="1">
        <text>L-aspartyl-[protein] + NAD(+) = 4-O-(ADP-D-ribosyl)-L-aspartyl-[protein] + nicotinamide</text>
        <dbReference type="Rhea" id="RHEA:54424"/>
        <dbReference type="Rhea" id="RHEA-COMP:9867"/>
        <dbReference type="Rhea" id="RHEA-COMP:13832"/>
        <dbReference type="ChEBI" id="CHEBI:17154"/>
        <dbReference type="ChEBI" id="CHEBI:29961"/>
        <dbReference type="ChEBI" id="CHEBI:57540"/>
        <dbReference type="ChEBI" id="CHEBI:138102"/>
    </reaction>
</comment>
<name>A0A9E7H4R8_9LILI</name>
<dbReference type="Pfam" id="PF00533">
    <property type="entry name" value="BRCT"/>
    <property type="match status" value="1"/>
</dbReference>
<feature type="domain" description="BRCT" evidence="17">
    <location>
        <begin position="313"/>
        <end position="405"/>
    </location>
</feature>
<comment type="similarity">
    <text evidence="13">Belongs to the ARTD/PARP family.</text>
</comment>
<dbReference type="SUPFAM" id="SSF47587">
    <property type="entry name" value="Domain of poly(ADP-ribose) polymerase"/>
    <property type="match status" value="1"/>
</dbReference>
<keyword evidence="22" id="KW-1185">Reference proteome</keyword>
<dbReference type="Pfam" id="PF21728">
    <property type="entry name" value="PADR1_N"/>
    <property type="match status" value="1"/>
</dbReference>
<dbReference type="AlphaFoldDB" id="A0A9E7H4R8"/>
<dbReference type="GO" id="GO:0005730">
    <property type="term" value="C:nucleolus"/>
    <property type="evidence" value="ECO:0007669"/>
    <property type="project" value="TreeGrafter"/>
</dbReference>
<dbReference type="InterPro" id="IPR001357">
    <property type="entry name" value="BRCT_dom"/>
</dbReference>
<dbReference type="GO" id="GO:0006302">
    <property type="term" value="P:double-strand break repair"/>
    <property type="evidence" value="ECO:0007669"/>
    <property type="project" value="TreeGrafter"/>
</dbReference>
<keyword evidence="8" id="KW-0013">ADP-ribosylation</keyword>
<dbReference type="SMART" id="SM01335">
    <property type="entry name" value="PADR1"/>
    <property type="match status" value="1"/>
</dbReference>
<dbReference type="PROSITE" id="PS52007">
    <property type="entry name" value="PADR1"/>
    <property type="match status" value="1"/>
</dbReference>
<evidence type="ECO:0000313" key="21">
    <source>
        <dbReference type="EMBL" id="URE26761.1"/>
    </source>
</evidence>
<dbReference type="Pfam" id="PF05406">
    <property type="entry name" value="WGR"/>
    <property type="match status" value="1"/>
</dbReference>
<dbReference type="Pfam" id="PF00644">
    <property type="entry name" value="PARP"/>
    <property type="match status" value="1"/>
</dbReference>
<sequence>MAISKTLSPANFVHRLPSVSLPEAVNPDHLPCRAPVTAGHRPENTSGPVSGYGRRRYTCSSGTGDRHERRTRCLGGGCSYLCPRIALPVPVRCFEGGTVGVVFAGDNMKVCRFSLYLFCDVESRMDFVDVHETRSHTRSSAEEEGKIGKGKQKAENGGRDSEQQQASKTKKAKVEGENRDANGKPAAVVAAEFEEFCKATRQHLSINEMRRILEANEQDPSGSDDAVVPRCQDMMFYGPLEKCPVCYNQVDCSGSNYRCRGAYSEWSTCIYTTTDAWRRDQPVKIPEGIGDETVKEWINKQDSRRYPCRELTSSNKPFGGLMISLSGRLSRTHQTWREEIEKHGGKVSNNIIGANSLVVSPAERERGGSSRVAEAMERNIPVVSENWLIDSIQKQQAQPLDAYGVVSDLIPEGRGIPWDKMDPNEEALKSLTAELKLYGKRGVYKDSMLQEQGGFIFEKDGILYNCAFSLCDQGRGINEYCVLQLIQVPDKNMHLYYKKGRVGDDPKADERVEEWNNVDDALKEFVRLFKEVTGNEFETWEREKKFQKMRLKFYPIDMDDGIDVRHGGLSARQLGVAAAHCKLEPLVANFMKVLCSQEIYRYAMMEMGYDCPDLPMGMVTDLHLKRCEEELLKFREDLKRAPDSGDKANVLWLDFSNKWFTLVHSFRPFIMKNLQELADHVNEHERLCCLGERCGRTTSINVAWLLELLQVAAGLECIRDINVASRLVGDMSGATVDDPLSDRYGRLGCSVAPLDKESDDHKMILKYLETTYEPIKLGDVTYGASVENIFAVESGAGPSYEEVKKLPNKILLWCGTRSSNLIRLLQKGLLPSVCQIPAPGYMFGKAIVCSDASAEAARDGFTAVDRPDGFLLLAVVSLGEQITEMSAAPDDAKELEEKKVSVKGLGRKKPDESQHFKWVDDVKVPCGRLVASEHSDGPLEYNEYAVYDPKQVCMRFVVAVKYEEQNVVAGEE</sequence>
<evidence type="ECO:0000256" key="1">
    <source>
        <dbReference type="ARBA" id="ARBA00000438"/>
    </source>
</evidence>
<keyword evidence="7" id="KW-0479">Metal-binding</keyword>
<feature type="domain" description="WGR" evidence="20">
    <location>
        <begin position="453"/>
        <end position="553"/>
    </location>
</feature>
<keyword evidence="9" id="KW-0863">Zinc-finger</keyword>
<evidence type="ECO:0000259" key="18">
    <source>
        <dbReference type="PROSITE" id="PS51059"/>
    </source>
</evidence>
<dbReference type="Gene3D" id="3.90.640.80">
    <property type="match status" value="1"/>
</dbReference>
<keyword evidence="6" id="KW-0548">Nucleotidyltransferase</keyword>
<keyword evidence="12" id="KW-0539">Nucleus</keyword>
<dbReference type="InterPro" id="IPR004102">
    <property type="entry name" value="Poly(ADP-ribose)pol_reg_dom"/>
</dbReference>
<keyword evidence="4 15" id="KW-0328">Glycosyltransferase</keyword>
<dbReference type="InterPro" id="IPR036616">
    <property type="entry name" value="Poly(ADP-ribose)pol_reg_dom_sf"/>
</dbReference>
<dbReference type="InterPro" id="IPR012982">
    <property type="entry name" value="PARP1-like_PADR1_Zn_ribbon"/>
</dbReference>
<comment type="subcellular location">
    <subcellularLocation>
        <location evidence="3">Nucleus</location>
    </subcellularLocation>
</comment>
<evidence type="ECO:0000313" key="22">
    <source>
        <dbReference type="Proteomes" id="UP001055439"/>
    </source>
</evidence>
<feature type="compositionally biased region" description="Basic and acidic residues" evidence="16">
    <location>
        <begin position="172"/>
        <end position="182"/>
    </location>
</feature>
<dbReference type="EMBL" id="CP097510">
    <property type="protein sequence ID" value="URE26761.1"/>
    <property type="molecule type" value="Genomic_DNA"/>
</dbReference>
<evidence type="ECO:0000256" key="6">
    <source>
        <dbReference type="ARBA" id="ARBA00022695"/>
    </source>
</evidence>
<evidence type="ECO:0000256" key="7">
    <source>
        <dbReference type="ARBA" id="ARBA00022723"/>
    </source>
</evidence>
<evidence type="ECO:0000259" key="20">
    <source>
        <dbReference type="PROSITE" id="PS51977"/>
    </source>
</evidence>
<feature type="region of interest" description="Disordered" evidence="16">
    <location>
        <begin position="132"/>
        <end position="183"/>
    </location>
</feature>
<dbReference type="OrthoDB" id="429950at2759"/>
<dbReference type="EC" id="2.4.2.-" evidence="15"/>
<organism evidence="21 22">
    <name type="scientific">Musa troglodytarum</name>
    <name type="common">fe'i banana</name>
    <dbReference type="NCBI Taxonomy" id="320322"/>
    <lineage>
        <taxon>Eukaryota</taxon>
        <taxon>Viridiplantae</taxon>
        <taxon>Streptophyta</taxon>
        <taxon>Embryophyta</taxon>
        <taxon>Tracheophyta</taxon>
        <taxon>Spermatophyta</taxon>
        <taxon>Magnoliopsida</taxon>
        <taxon>Liliopsida</taxon>
        <taxon>Zingiberales</taxon>
        <taxon>Musaceae</taxon>
        <taxon>Musa</taxon>
    </lineage>
</organism>
<evidence type="ECO:0000256" key="4">
    <source>
        <dbReference type="ARBA" id="ARBA00022676"/>
    </source>
</evidence>
<dbReference type="FunFam" id="3.90.228.10:FF:000010">
    <property type="entry name" value="Poly [ADP-ribose] polymerase"/>
    <property type="match status" value="1"/>
</dbReference>
<dbReference type="InterPro" id="IPR050800">
    <property type="entry name" value="ARTD/PARP"/>
</dbReference>
<dbReference type="InterPro" id="IPR008893">
    <property type="entry name" value="WGR_domain"/>
</dbReference>
<dbReference type="CDD" id="cd01437">
    <property type="entry name" value="parp_like"/>
    <property type="match status" value="1"/>
</dbReference>
<dbReference type="SUPFAM" id="SSF56399">
    <property type="entry name" value="ADP-ribosylation"/>
    <property type="match status" value="1"/>
</dbReference>
<evidence type="ECO:0000259" key="17">
    <source>
        <dbReference type="PROSITE" id="PS50172"/>
    </source>
</evidence>
<evidence type="ECO:0000256" key="15">
    <source>
        <dbReference type="RuleBase" id="RU362114"/>
    </source>
</evidence>
<dbReference type="PANTHER" id="PTHR10459:SF106">
    <property type="entry name" value="PROTEIN ADP-RIBOSYLTRANSFERASE PARP3"/>
    <property type="match status" value="1"/>
</dbReference>
<dbReference type="CDD" id="cd08001">
    <property type="entry name" value="WGR_PARP1_like"/>
    <property type="match status" value="1"/>
</dbReference>
<dbReference type="SUPFAM" id="SSF52113">
    <property type="entry name" value="BRCT domain"/>
    <property type="match status" value="1"/>
</dbReference>
<gene>
    <name evidence="21" type="ORF">MUK42_06683</name>
</gene>
<dbReference type="Gene3D" id="3.40.50.10190">
    <property type="entry name" value="BRCT domain"/>
    <property type="match status" value="1"/>
</dbReference>
<feature type="compositionally biased region" description="Basic and acidic residues" evidence="16">
    <location>
        <begin position="132"/>
        <end position="162"/>
    </location>
</feature>
<dbReference type="Gene3D" id="3.90.228.10">
    <property type="match status" value="1"/>
</dbReference>
<evidence type="ECO:0000256" key="14">
    <source>
        <dbReference type="ARBA" id="ARBA00024945"/>
    </source>
</evidence>
<dbReference type="PROSITE" id="PS51977">
    <property type="entry name" value="WGR"/>
    <property type="match status" value="1"/>
</dbReference>
<dbReference type="SUPFAM" id="SSF142921">
    <property type="entry name" value="WGR domain-like"/>
    <property type="match status" value="1"/>
</dbReference>
<feature type="region of interest" description="Disordered" evidence="16">
    <location>
        <begin position="33"/>
        <end position="52"/>
    </location>
</feature>
<dbReference type="PROSITE" id="PS51060">
    <property type="entry name" value="PARP_ALPHA_HD"/>
    <property type="match status" value="1"/>
</dbReference>
<comment type="function">
    <text evidence="14">Involved in the base excision repair (BER) pathway, by catalyzing the poly(ADP-ribosyl)ation of a limited number of acceptor proteins involved in chromatin architecture and in DNA metabolism. This modification follows DNA damages and appears as an obligatory step in a detection/signaling pathway leading to the reparation of DNA strand breaks.</text>
</comment>
<dbReference type="Pfam" id="PF02877">
    <property type="entry name" value="PARP_reg"/>
    <property type="match status" value="1"/>
</dbReference>
<evidence type="ECO:0000256" key="13">
    <source>
        <dbReference type="ARBA" id="ARBA00024347"/>
    </source>
</evidence>
<reference evidence="21" key="1">
    <citation type="submission" date="2022-05" db="EMBL/GenBank/DDBJ databases">
        <title>The Musa troglodytarum L. genome provides insights into the mechanism of non-climacteric behaviour and enrichment of carotenoids.</title>
        <authorList>
            <person name="Wang J."/>
        </authorList>
    </citation>
    <scope>NUCLEOTIDE SEQUENCE</scope>
    <source>
        <tissue evidence="21">Leaf</tissue>
    </source>
</reference>
<evidence type="ECO:0000256" key="16">
    <source>
        <dbReference type="SAM" id="MobiDB-lite"/>
    </source>
</evidence>
<evidence type="ECO:0000256" key="8">
    <source>
        <dbReference type="ARBA" id="ARBA00022765"/>
    </source>
</evidence>
<dbReference type="SMART" id="SM00292">
    <property type="entry name" value="BRCT"/>
    <property type="match status" value="1"/>
</dbReference>
<evidence type="ECO:0000259" key="19">
    <source>
        <dbReference type="PROSITE" id="PS51060"/>
    </source>
</evidence>
<dbReference type="GO" id="GO:1990404">
    <property type="term" value="F:NAD+-protein mono-ADP-ribosyltransferase activity"/>
    <property type="evidence" value="ECO:0007669"/>
    <property type="project" value="TreeGrafter"/>
</dbReference>
<feature type="domain" description="PARP catalytic" evidence="18">
    <location>
        <begin position="738"/>
        <end position="969"/>
    </location>
</feature>
<dbReference type="PROSITE" id="PS50172">
    <property type="entry name" value="BRCT"/>
    <property type="match status" value="1"/>
</dbReference>
<dbReference type="GO" id="GO:0070212">
    <property type="term" value="P:protein poly-ADP-ribosylation"/>
    <property type="evidence" value="ECO:0007669"/>
    <property type="project" value="TreeGrafter"/>
</dbReference>
<evidence type="ECO:0000256" key="3">
    <source>
        <dbReference type="ARBA" id="ARBA00004123"/>
    </source>
</evidence>
<dbReference type="PANTHER" id="PTHR10459">
    <property type="entry name" value="DNA LIGASE"/>
    <property type="match status" value="1"/>
</dbReference>
<dbReference type="PROSITE" id="PS51059">
    <property type="entry name" value="PARP_CATALYTIC"/>
    <property type="match status" value="1"/>
</dbReference>
<dbReference type="GO" id="GO:0008270">
    <property type="term" value="F:zinc ion binding"/>
    <property type="evidence" value="ECO:0007669"/>
    <property type="project" value="UniProtKB-KW"/>
</dbReference>
<proteinExistence type="inferred from homology"/>
<dbReference type="Pfam" id="PF08063">
    <property type="entry name" value="Zn_ribbon_PADR1"/>
    <property type="match status" value="1"/>
</dbReference>
<dbReference type="InterPro" id="IPR049296">
    <property type="entry name" value="PARP1-like_PADR1_N"/>
</dbReference>
<dbReference type="GO" id="GO:0003950">
    <property type="term" value="F:NAD+ poly-ADP-ribosyltransferase activity"/>
    <property type="evidence" value="ECO:0007669"/>
    <property type="project" value="UniProtKB-UniRule"/>
</dbReference>
<keyword evidence="10" id="KW-0862">Zinc</keyword>
<evidence type="ECO:0000256" key="5">
    <source>
        <dbReference type="ARBA" id="ARBA00022679"/>
    </source>
</evidence>
<dbReference type="InterPro" id="IPR012317">
    <property type="entry name" value="Poly(ADP-ribose)pol_cat_dom"/>
</dbReference>
<dbReference type="Gene3D" id="1.20.142.10">
    <property type="entry name" value="Poly(ADP-ribose) polymerase, regulatory domain"/>
    <property type="match status" value="1"/>
</dbReference>
<dbReference type="GO" id="GO:0016779">
    <property type="term" value="F:nucleotidyltransferase activity"/>
    <property type="evidence" value="ECO:0007669"/>
    <property type="project" value="UniProtKB-KW"/>
</dbReference>
<dbReference type="InterPro" id="IPR036930">
    <property type="entry name" value="WGR_dom_sf"/>
</dbReference>
<keyword evidence="5 15" id="KW-0808">Transferase</keyword>
<accession>A0A9E7H4R8</accession>
<protein>
    <recommendedName>
        <fullName evidence="15">Poly [ADP-ribose] polymerase</fullName>
        <shortName evidence="15">PARP</shortName>
        <ecNumber evidence="15">2.4.2.-</ecNumber>
    </recommendedName>
</protein>
<evidence type="ECO:0000256" key="12">
    <source>
        <dbReference type="ARBA" id="ARBA00023242"/>
    </source>
</evidence>